<dbReference type="UniPathway" id="UPA00030"/>
<dbReference type="GO" id="GO:0009103">
    <property type="term" value="P:lipopolysaccharide biosynthetic process"/>
    <property type="evidence" value="ECO:0007669"/>
    <property type="project" value="UniProtKB-UniRule"/>
</dbReference>
<dbReference type="EC" id="2.6.1.87" evidence="14"/>
<keyword evidence="9 14" id="KW-0046">Antibiotic resistance</keyword>
<keyword evidence="3 14" id="KW-0441">Lipid A biosynthesis</keyword>
<dbReference type="CDD" id="cd00616">
    <property type="entry name" value="AHBA_syn"/>
    <property type="match status" value="1"/>
</dbReference>
<feature type="active site" description="Proton acceptor" evidence="15">
    <location>
        <position position="183"/>
    </location>
</feature>
<protein>
    <recommendedName>
        <fullName evidence="14">UDP-4-amino-4-deoxy-L-arabinose--oxoglutarate aminotransferase</fullName>
        <ecNumber evidence="14">2.6.1.87</ecNumber>
    </recommendedName>
    <alternativeName>
        <fullName evidence="14">UDP-(beta-L-threo-pentapyranosyl-4''-ulose diphosphate) aminotransferase</fullName>
        <shortName evidence="14">UDP-Ara4O aminotransferase</shortName>
    </alternativeName>
    <alternativeName>
        <fullName evidence="14">UDP-4-amino-4-deoxy-L-arabinose aminotransferase</fullName>
    </alternativeName>
</protein>
<dbReference type="InterPro" id="IPR015422">
    <property type="entry name" value="PyrdxlP-dep_Trfase_small"/>
</dbReference>
<dbReference type="FunFam" id="3.90.1150.10:FF:000030">
    <property type="entry name" value="UDP-4-amino-4-deoxy-L-arabinose--oxoglutarate aminotransferase"/>
    <property type="match status" value="1"/>
</dbReference>
<evidence type="ECO:0000256" key="14">
    <source>
        <dbReference type="HAMAP-Rule" id="MF_01167"/>
    </source>
</evidence>
<comment type="pathway">
    <text evidence="12 14">Nucleotide-sugar biosynthesis; UDP-4-deoxy-4-formamido-beta-L-arabinose biosynthesis; UDP-4-deoxy-4-formamido-beta-L-arabinose from UDP-alpha-D-glucuronate: step 2/3.</text>
</comment>
<comment type="caution">
    <text evidence="17">The sequence shown here is derived from an EMBL/GenBank/DDBJ whole genome shotgun (WGS) entry which is preliminary data.</text>
</comment>
<dbReference type="GO" id="GO:0030170">
    <property type="term" value="F:pyridoxal phosphate binding"/>
    <property type="evidence" value="ECO:0007669"/>
    <property type="project" value="TreeGrafter"/>
</dbReference>
<comment type="cofactor">
    <cofactor evidence="1 14">
        <name>pyridoxal 5'-phosphate</name>
        <dbReference type="ChEBI" id="CHEBI:597326"/>
    </cofactor>
</comment>
<dbReference type="UniPathway" id="UPA00032">
    <property type="reaction ID" value="UER00493"/>
</dbReference>
<proteinExistence type="inferred from homology"/>
<gene>
    <name evidence="14" type="primary">arnB</name>
    <name evidence="17" type="ORF">B0D71_03750</name>
</gene>
<comment type="pathway">
    <text evidence="14">Bacterial outer membrane biogenesis; lipopolysaccharide biosynthesis.</text>
</comment>
<dbReference type="Proteomes" id="UP000237440">
    <property type="component" value="Unassembled WGS sequence"/>
</dbReference>
<dbReference type="GO" id="GO:0009245">
    <property type="term" value="P:lipid A biosynthetic process"/>
    <property type="evidence" value="ECO:0007669"/>
    <property type="project" value="UniProtKB-KW"/>
</dbReference>
<evidence type="ECO:0000256" key="3">
    <source>
        <dbReference type="ARBA" id="ARBA00022556"/>
    </source>
</evidence>
<dbReference type="AlphaFoldDB" id="A0A2S3VVG0"/>
<keyword evidence="5 14" id="KW-0808">Transferase</keyword>
<keyword evidence="18" id="KW-1185">Reference proteome</keyword>
<dbReference type="RefSeq" id="WP_103393542.1">
    <property type="nucleotide sequence ID" value="NZ_MUJK01000001.1"/>
</dbReference>
<dbReference type="HAMAP" id="MF_01167">
    <property type="entry name" value="ArnB_transfer"/>
    <property type="match status" value="1"/>
</dbReference>
<comment type="subunit">
    <text evidence="14">Homodimer.</text>
</comment>
<dbReference type="GO" id="GO:0099620">
    <property type="term" value="F:UDP-4-amino-4-deoxy-L-arabinose aminotransferase"/>
    <property type="evidence" value="ECO:0007669"/>
    <property type="project" value="UniProtKB-EC"/>
</dbReference>
<evidence type="ECO:0000256" key="6">
    <source>
        <dbReference type="ARBA" id="ARBA00022898"/>
    </source>
</evidence>
<evidence type="ECO:0000256" key="15">
    <source>
        <dbReference type="PIRSR" id="PIRSR000390-1"/>
    </source>
</evidence>
<sequence length="382" mass="41952">MSLAFLPFSRPSIGDEEIAAVEQVLRSGWITTGPKNQALEEHFANYVGCRHAVALSSATGAMHITLLALGIGPGDEVITPSQTWVSTANMITLLGATPVFVDVDRNTLMTDVATIEAAITPRTKAIIPVHYAGAAFDLDPLYALADKHGIAVIEDAAHAAGTLYKGRHVGSRGTAIFSFHAIKNMTCAEGAMFVSDDETLASRVRMLKFHGLGVDAYDRLTHGRKPQAQVVEPGFKYNLADINAAIALVQLERLDEINARRTQLAQTYLQRLEGLPVQPLAIPAYSQQHAWHLFILRIDAEQCGLDREAFMKALQEQNVGTGIHFIATHLHTYYRQRYPNLHLPNTEWNSARLCSIPLFPDMTTDDVERVVGAIENCMDKSL</sequence>
<evidence type="ECO:0000313" key="18">
    <source>
        <dbReference type="Proteomes" id="UP000237440"/>
    </source>
</evidence>
<evidence type="ECO:0000256" key="8">
    <source>
        <dbReference type="ARBA" id="ARBA00023098"/>
    </source>
</evidence>
<dbReference type="InterPro" id="IPR022850">
    <property type="entry name" value="ArnB_NH2Trfase"/>
</dbReference>
<dbReference type="FunFam" id="3.40.640.10:FF:000040">
    <property type="entry name" value="UDP-4-amino-4-deoxy-L-arabinose--oxoglutarate aminotransferase"/>
    <property type="match status" value="1"/>
</dbReference>
<keyword evidence="8 14" id="KW-0443">Lipid metabolism</keyword>
<evidence type="ECO:0000256" key="11">
    <source>
        <dbReference type="ARBA" id="ARBA00057776"/>
    </source>
</evidence>
<keyword evidence="2 14" id="KW-0444">Lipid biosynthesis</keyword>
<comment type="similarity">
    <text evidence="13 14">Belongs to the DegT/DnrJ/EryC1 family. ArnB subfamily.</text>
</comment>
<comment type="catalytic activity">
    <reaction evidence="10 14">
        <text>UDP-4-amino-4-deoxy-beta-L-arabinose + 2-oxoglutarate = UDP-beta-L-threo-pentopyranos-4-ulose + L-glutamate</text>
        <dbReference type="Rhea" id="RHEA:24710"/>
        <dbReference type="ChEBI" id="CHEBI:16810"/>
        <dbReference type="ChEBI" id="CHEBI:29985"/>
        <dbReference type="ChEBI" id="CHEBI:58708"/>
        <dbReference type="ChEBI" id="CHEBI:58710"/>
        <dbReference type="EC" id="2.6.1.87"/>
    </reaction>
</comment>
<evidence type="ECO:0000256" key="4">
    <source>
        <dbReference type="ARBA" id="ARBA00022576"/>
    </source>
</evidence>
<dbReference type="NCBIfam" id="NF008658">
    <property type="entry name" value="PRK11658.1"/>
    <property type="match status" value="1"/>
</dbReference>
<organism evidence="17 18">
    <name type="scientific">Pseudomonas laurylsulfativorans</name>
    <dbReference type="NCBI Taxonomy" id="1943631"/>
    <lineage>
        <taxon>Bacteria</taxon>
        <taxon>Pseudomonadati</taxon>
        <taxon>Pseudomonadota</taxon>
        <taxon>Gammaproteobacteria</taxon>
        <taxon>Pseudomonadales</taxon>
        <taxon>Pseudomonadaceae</taxon>
        <taxon>Pseudomonas</taxon>
    </lineage>
</organism>
<dbReference type="Pfam" id="PF01041">
    <property type="entry name" value="DegT_DnrJ_EryC1"/>
    <property type="match status" value="1"/>
</dbReference>
<comment type="function">
    <text evidence="11 14">Catalyzes the conversion of UDP-4-keto-arabinose (UDP-Ara4O) to UDP-4-amino-4-deoxy-L-arabinose (UDP-L-Ara4N). The modified arabinose is attached to lipid A and is required for resistance to polymyxin and cationic antimicrobial peptides.</text>
</comment>
<evidence type="ECO:0000313" key="17">
    <source>
        <dbReference type="EMBL" id="POF43917.1"/>
    </source>
</evidence>
<dbReference type="SUPFAM" id="SSF53383">
    <property type="entry name" value="PLP-dependent transferases"/>
    <property type="match status" value="1"/>
</dbReference>
<dbReference type="GO" id="GO:0016020">
    <property type="term" value="C:membrane"/>
    <property type="evidence" value="ECO:0007669"/>
    <property type="project" value="GOC"/>
</dbReference>
<evidence type="ECO:0000256" key="16">
    <source>
        <dbReference type="PIRSR" id="PIRSR000390-2"/>
    </source>
</evidence>
<dbReference type="GO" id="GO:0046677">
    <property type="term" value="P:response to antibiotic"/>
    <property type="evidence" value="ECO:0007669"/>
    <property type="project" value="UniProtKB-KW"/>
</dbReference>
<dbReference type="InterPro" id="IPR015421">
    <property type="entry name" value="PyrdxlP-dep_Trfase_major"/>
</dbReference>
<evidence type="ECO:0000256" key="12">
    <source>
        <dbReference type="ARBA" id="ARBA00060687"/>
    </source>
</evidence>
<evidence type="ECO:0000256" key="1">
    <source>
        <dbReference type="ARBA" id="ARBA00001933"/>
    </source>
</evidence>
<evidence type="ECO:0000256" key="13">
    <source>
        <dbReference type="ARBA" id="ARBA00061345"/>
    </source>
</evidence>
<keyword evidence="7 14" id="KW-0448">Lipopolysaccharide biosynthesis</keyword>
<evidence type="ECO:0000256" key="10">
    <source>
        <dbReference type="ARBA" id="ARBA00050493"/>
    </source>
</evidence>
<feature type="modified residue" description="N6-(pyridoxal phosphate)lysine" evidence="14 16">
    <location>
        <position position="183"/>
    </location>
</feature>
<keyword evidence="4 14" id="KW-0032">Aminotransferase</keyword>
<evidence type="ECO:0000256" key="9">
    <source>
        <dbReference type="ARBA" id="ARBA00023251"/>
    </source>
</evidence>
<accession>A0A2S3VVG0</accession>
<dbReference type="InterPro" id="IPR000653">
    <property type="entry name" value="DegT/StrS_aminotransferase"/>
</dbReference>
<evidence type="ECO:0000256" key="2">
    <source>
        <dbReference type="ARBA" id="ARBA00022516"/>
    </source>
</evidence>
<keyword evidence="6 14" id="KW-0663">Pyridoxal phosphate</keyword>
<dbReference type="EMBL" id="MUJK01000001">
    <property type="protein sequence ID" value="POF43917.1"/>
    <property type="molecule type" value="Genomic_DNA"/>
</dbReference>
<dbReference type="InterPro" id="IPR015424">
    <property type="entry name" value="PyrdxlP-dep_Trfase"/>
</dbReference>
<dbReference type="PIRSF" id="PIRSF000390">
    <property type="entry name" value="PLP_StrS"/>
    <property type="match status" value="1"/>
</dbReference>
<dbReference type="Gene3D" id="3.40.640.10">
    <property type="entry name" value="Type I PLP-dependent aspartate aminotransferase-like (Major domain)"/>
    <property type="match status" value="1"/>
</dbReference>
<dbReference type="OrthoDB" id="9804264at2"/>
<dbReference type="Gene3D" id="3.90.1150.10">
    <property type="entry name" value="Aspartate Aminotransferase, domain 1"/>
    <property type="match status" value="1"/>
</dbReference>
<dbReference type="PANTHER" id="PTHR30244:SF34">
    <property type="entry name" value="DTDP-4-AMINO-4,6-DIDEOXYGALACTOSE TRANSAMINASE"/>
    <property type="match status" value="1"/>
</dbReference>
<dbReference type="PANTHER" id="PTHR30244">
    <property type="entry name" value="TRANSAMINASE"/>
    <property type="match status" value="1"/>
</dbReference>
<reference evidence="18" key="1">
    <citation type="submission" date="2017-02" db="EMBL/GenBank/DDBJ databases">
        <authorList>
            <person name="Furmanczyk E.M."/>
        </authorList>
    </citation>
    <scope>NUCLEOTIDE SEQUENCE [LARGE SCALE GENOMIC DNA]</scope>
    <source>
        <strain evidence="18">AP3_22</strain>
    </source>
</reference>
<name>A0A2S3VVG0_9PSED</name>
<evidence type="ECO:0000256" key="5">
    <source>
        <dbReference type="ARBA" id="ARBA00022679"/>
    </source>
</evidence>
<evidence type="ECO:0000256" key="7">
    <source>
        <dbReference type="ARBA" id="ARBA00022985"/>
    </source>
</evidence>